<feature type="region of interest" description="Disordered" evidence="2">
    <location>
        <begin position="1975"/>
        <end position="2002"/>
    </location>
</feature>
<feature type="repeat" description="HEAT" evidence="1">
    <location>
        <begin position="909"/>
        <end position="942"/>
    </location>
</feature>
<feature type="region of interest" description="Disordered" evidence="2">
    <location>
        <begin position="109"/>
        <end position="152"/>
    </location>
</feature>
<feature type="compositionally biased region" description="Acidic residues" evidence="2">
    <location>
        <begin position="136"/>
        <end position="147"/>
    </location>
</feature>
<dbReference type="InterPro" id="IPR016024">
    <property type="entry name" value="ARM-type_fold"/>
</dbReference>
<feature type="region of interest" description="Disordered" evidence="2">
    <location>
        <begin position="1211"/>
        <end position="1257"/>
    </location>
</feature>
<dbReference type="ExpressionAtlas" id="A0A2K3D1E0">
    <property type="expression patterns" value="baseline and differential"/>
</dbReference>
<dbReference type="PANTHER" id="PTHR46007:SF8">
    <property type="entry name" value="C2H2-TYPE DOMAIN-CONTAINING PROTEIN"/>
    <property type="match status" value="1"/>
</dbReference>
<evidence type="ECO:0000256" key="2">
    <source>
        <dbReference type="SAM" id="MobiDB-lite"/>
    </source>
</evidence>
<dbReference type="GO" id="GO:0000987">
    <property type="term" value="F:cis-regulatory region sequence-specific DNA binding"/>
    <property type="evidence" value="ECO:0000318"/>
    <property type="project" value="GO_Central"/>
</dbReference>
<evidence type="ECO:0000313" key="3">
    <source>
        <dbReference type="EMBL" id="PNW74355.1"/>
    </source>
</evidence>
<evidence type="ECO:0000256" key="1">
    <source>
        <dbReference type="PROSITE-ProRule" id="PRU00103"/>
    </source>
</evidence>
<evidence type="ECO:0000313" key="4">
    <source>
        <dbReference type="Proteomes" id="UP000006906"/>
    </source>
</evidence>
<feature type="compositionally biased region" description="Acidic residues" evidence="2">
    <location>
        <begin position="219"/>
        <end position="234"/>
    </location>
</feature>
<dbReference type="RefSeq" id="XP_042917834.1">
    <property type="nucleotide sequence ID" value="XM_043069859.1"/>
</dbReference>
<dbReference type="OrthoDB" id="553283at2759"/>
<feature type="region of interest" description="Disordered" evidence="2">
    <location>
        <begin position="738"/>
        <end position="758"/>
    </location>
</feature>
<accession>A0A2K3D1E0</accession>
<feature type="region of interest" description="Disordered" evidence="2">
    <location>
        <begin position="1697"/>
        <end position="1718"/>
    </location>
</feature>
<feature type="compositionally biased region" description="Gly residues" evidence="2">
    <location>
        <begin position="1409"/>
        <end position="1428"/>
    </location>
</feature>
<feature type="region of interest" description="Disordered" evidence="2">
    <location>
        <begin position="1406"/>
        <end position="1428"/>
    </location>
</feature>
<feature type="compositionally biased region" description="Low complexity" evidence="2">
    <location>
        <begin position="265"/>
        <end position="276"/>
    </location>
</feature>
<dbReference type="InterPro" id="IPR021133">
    <property type="entry name" value="HEAT_type_2"/>
</dbReference>
<dbReference type="PROSITE" id="PS50077">
    <property type="entry name" value="HEAT_REPEAT"/>
    <property type="match status" value="1"/>
</dbReference>
<feature type="region of interest" description="Disordered" evidence="2">
    <location>
        <begin position="1506"/>
        <end position="1570"/>
    </location>
</feature>
<feature type="compositionally biased region" description="Gly residues" evidence="2">
    <location>
        <begin position="277"/>
        <end position="291"/>
    </location>
</feature>
<feature type="region of interest" description="Disordered" evidence="2">
    <location>
        <begin position="2044"/>
        <end position="2063"/>
    </location>
</feature>
<dbReference type="GO" id="GO:0042594">
    <property type="term" value="P:response to starvation"/>
    <property type="evidence" value="ECO:0000318"/>
    <property type="project" value="GO_Central"/>
</dbReference>
<name>A0A2K3D1E0_CHLRE</name>
<feature type="region of interest" description="Disordered" evidence="2">
    <location>
        <begin position="2436"/>
        <end position="2479"/>
    </location>
</feature>
<feature type="region of interest" description="Disordered" evidence="2">
    <location>
        <begin position="2375"/>
        <end position="2424"/>
    </location>
</feature>
<dbReference type="GeneID" id="5724681"/>
<feature type="compositionally biased region" description="Low complexity" evidence="2">
    <location>
        <begin position="1092"/>
        <end position="1111"/>
    </location>
</feature>
<feature type="compositionally biased region" description="Low complexity" evidence="2">
    <location>
        <begin position="1507"/>
        <end position="1524"/>
    </location>
</feature>
<dbReference type="EMBL" id="CM008974">
    <property type="protein sequence ID" value="PNW74355.1"/>
    <property type="molecule type" value="Genomic_DNA"/>
</dbReference>
<feature type="compositionally biased region" description="Gly residues" evidence="2">
    <location>
        <begin position="1616"/>
        <end position="1629"/>
    </location>
</feature>
<dbReference type="InParanoid" id="A0A2K3D1E0"/>
<feature type="compositionally biased region" description="Low complexity" evidence="2">
    <location>
        <begin position="2283"/>
        <end position="2294"/>
    </location>
</feature>
<feature type="region of interest" description="Disordered" evidence="2">
    <location>
        <begin position="1092"/>
        <end position="1118"/>
    </location>
</feature>
<gene>
    <name evidence="3" type="ORF">CHLRE_13g605250v5</name>
</gene>
<feature type="region of interest" description="Disordered" evidence="2">
    <location>
        <begin position="200"/>
        <end position="300"/>
    </location>
</feature>
<dbReference type="Proteomes" id="UP000006906">
    <property type="component" value="Chromosome 13"/>
</dbReference>
<feature type="compositionally biased region" description="Low complexity" evidence="2">
    <location>
        <begin position="2415"/>
        <end position="2424"/>
    </location>
</feature>
<feature type="compositionally biased region" description="Gly residues" evidence="2">
    <location>
        <begin position="2048"/>
        <end position="2063"/>
    </location>
</feature>
<dbReference type="KEGG" id="cre:CHLRE_13g605250v5"/>
<feature type="region of interest" description="Disordered" evidence="2">
    <location>
        <begin position="2342"/>
        <end position="2363"/>
    </location>
</feature>
<reference evidence="3 4" key="1">
    <citation type="journal article" date="2007" name="Science">
        <title>The Chlamydomonas genome reveals the evolution of key animal and plant functions.</title>
        <authorList>
            <person name="Merchant S.S."/>
            <person name="Prochnik S.E."/>
            <person name="Vallon O."/>
            <person name="Harris E.H."/>
            <person name="Karpowicz S.J."/>
            <person name="Witman G.B."/>
            <person name="Terry A."/>
            <person name="Salamov A."/>
            <person name="Fritz-Laylin L.K."/>
            <person name="Marechal-Drouard L."/>
            <person name="Marshall W.F."/>
            <person name="Qu L.H."/>
            <person name="Nelson D.R."/>
            <person name="Sanderfoot A.A."/>
            <person name="Spalding M.H."/>
            <person name="Kapitonov V.V."/>
            <person name="Ren Q."/>
            <person name="Ferris P."/>
            <person name="Lindquist E."/>
            <person name="Shapiro H."/>
            <person name="Lucas S.M."/>
            <person name="Grimwood J."/>
            <person name="Schmutz J."/>
            <person name="Cardol P."/>
            <person name="Cerutti H."/>
            <person name="Chanfreau G."/>
            <person name="Chen C.L."/>
            <person name="Cognat V."/>
            <person name="Croft M.T."/>
            <person name="Dent R."/>
            <person name="Dutcher S."/>
            <person name="Fernandez E."/>
            <person name="Fukuzawa H."/>
            <person name="Gonzalez-Ballester D."/>
            <person name="Gonzalez-Halphen D."/>
            <person name="Hallmann A."/>
            <person name="Hanikenne M."/>
            <person name="Hippler M."/>
            <person name="Inwood W."/>
            <person name="Jabbari K."/>
            <person name="Kalanon M."/>
            <person name="Kuras R."/>
            <person name="Lefebvre P.A."/>
            <person name="Lemaire S.D."/>
            <person name="Lobanov A.V."/>
            <person name="Lohr M."/>
            <person name="Manuell A."/>
            <person name="Meier I."/>
            <person name="Mets L."/>
            <person name="Mittag M."/>
            <person name="Mittelmeier T."/>
            <person name="Moroney J.V."/>
            <person name="Moseley J."/>
            <person name="Napoli C."/>
            <person name="Nedelcu A.M."/>
            <person name="Niyogi K."/>
            <person name="Novoselov S.V."/>
            <person name="Paulsen I.T."/>
            <person name="Pazour G."/>
            <person name="Purton S."/>
            <person name="Ral J.P."/>
            <person name="Riano-Pachon D.M."/>
            <person name="Riekhof W."/>
            <person name="Rymarquis L."/>
            <person name="Schroda M."/>
            <person name="Stern D."/>
            <person name="Umen J."/>
            <person name="Willows R."/>
            <person name="Wilson N."/>
            <person name="Zimmer S.L."/>
            <person name="Allmer J."/>
            <person name="Balk J."/>
            <person name="Bisova K."/>
            <person name="Chen C.J."/>
            <person name="Elias M."/>
            <person name="Gendler K."/>
            <person name="Hauser C."/>
            <person name="Lamb M.R."/>
            <person name="Ledford H."/>
            <person name="Long J.C."/>
            <person name="Minagawa J."/>
            <person name="Page M.D."/>
            <person name="Pan J."/>
            <person name="Pootakham W."/>
            <person name="Roje S."/>
            <person name="Rose A."/>
            <person name="Stahlberg E."/>
            <person name="Terauchi A.M."/>
            <person name="Yang P."/>
            <person name="Ball S."/>
            <person name="Bowler C."/>
            <person name="Dieckmann C.L."/>
            <person name="Gladyshev V.N."/>
            <person name="Green P."/>
            <person name="Jorgensen R."/>
            <person name="Mayfield S."/>
            <person name="Mueller-Roeber B."/>
            <person name="Rajamani S."/>
            <person name="Sayre R.T."/>
            <person name="Brokstein P."/>
            <person name="Dubchak I."/>
            <person name="Goodstein D."/>
            <person name="Hornick L."/>
            <person name="Huang Y.W."/>
            <person name="Jhaveri J."/>
            <person name="Luo Y."/>
            <person name="Martinez D."/>
            <person name="Ngau W.C."/>
            <person name="Otillar B."/>
            <person name="Poliakov A."/>
            <person name="Porter A."/>
            <person name="Szajkowski L."/>
            <person name="Werner G."/>
            <person name="Zhou K."/>
            <person name="Grigoriev I.V."/>
            <person name="Rokhsar D.S."/>
            <person name="Grossman A.R."/>
        </authorList>
    </citation>
    <scope>NUCLEOTIDE SEQUENCE [LARGE SCALE GENOMIC DNA]</scope>
    <source>
        <strain evidence="4">CC-503</strain>
    </source>
</reference>
<organism evidence="3 4">
    <name type="scientific">Chlamydomonas reinhardtii</name>
    <name type="common">Chlamydomonas smithii</name>
    <dbReference type="NCBI Taxonomy" id="3055"/>
    <lineage>
        <taxon>Eukaryota</taxon>
        <taxon>Viridiplantae</taxon>
        <taxon>Chlorophyta</taxon>
        <taxon>core chlorophytes</taxon>
        <taxon>Chlorophyceae</taxon>
        <taxon>CS clade</taxon>
        <taxon>Chlamydomonadales</taxon>
        <taxon>Chlamydomonadaceae</taxon>
        <taxon>Chlamydomonas</taxon>
    </lineage>
</organism>
<feature type="compositionally biased region" description="Gly residues" evidence="2">
    <location>
        <begin position="1697"/>
        <end position="1709"/>
    </location>
</feature>
<feature type="compositionally biased region" description="Low complexity" evidence="2">
    <location>
        <begin position="1243"/>
        <end position="1252"/>
    </location>
</feature>
<dbReference type="GO" id="GO:0005634">
    <property type="term" value="C:nucleus"/>
    <property type="evidence" value="ECO:0000318"/>
    <property type="project" value="GO_Central"/>
</dbReference>
<feature type="compositionally biased region" description="Low complexity" evidence="2">
    <location>
        <begin position="2382"/>
        <end position="2399"/>
    </location>
</feature>
<feature type="compositionally biased region" description="Basic residues" evidence="2">
    <location>
        <begin position="238"/>
        <end position="251"/>
    </location>
</feature>
<dbReference type="PANTHER" id="PTHR46007">
    <property type="entry name" value="MEDIATOR OF RNA POLYMERASE II TRANSCRIPTION SUBUNIT 12"/>
    <property type="match status" value="1"/>
</dbReference>
<feature type="compositionally biased region" description="Low complexity" evidence="2">
    <location>
        <begin position="1643"/>
        <end position="1658"/>
    </location>
</feature>
<feature type="compositionally biased region" description="Gly residues" evidence="2">
    <location>
        <begin position="1987"/>
        <end position="2002"/>
    </location>
</feature>
<sequence length="2479" mass="245047">MCEQLRFAEESGAFFPFPTLDDLGGSLPTRFLQLCHEGLGVDAAVPLLRRWLAQPRSPLPLSAAHKLWLTIRDEPGSLLLVQLSSQLLQQLQGRLADASMAWRTAAGSTQQQQWAGAFPPDASGGSDSHAERDGHEVDEEGGEESPEAEAAQTRLVRSRLPLQHRVQQAALAARAVREAAKVTAYLSGHLLLLAGAAGPNKPPGASRPSGSGAACGSGSDDEDDEESDAYDDDSGGGGRHRKRDGSSRRRGSGAGRSRGRGLICSAGRGQDARGRGQAQGRGAAGSSGGAGLTRPVGPHSSGEWAGALAAAAACLDDVGRLVWAGVRMEMQPVGEGEGEGARADEATMTATAERAAVVRLTFESAIEARALEQMLLQPLLMWGARLPAKPPAAQRVAWAPLRVHLAGLLCSAATAGPVQMPLDGSNGTNAGGGLGASLGALCTCSFQTIILELAAAARAAAATSAGNGAAGVGAAGRGRGGAAAGSAGASGGPAVLTAAAAAAAAAANLGSLVTEALLLAFDRDPDSGPAGLRLLLSAACAGADLLPWLASVSGGGGGDVAAGAAKATVAGGRGGSRKRARPAAGGGAGSGGAVANGGAGLGDGGMCGGTPAQRALLAEVLPQSVCAAVLQLQSPVVATAVLSALAPSFGAMSAAGRKALLDACVAAVAAGAVAEADGVAVPRPDVDGGTPECVWAGWAVLSSGCCDGDANVRVYALARMASSLPALGAGLVASSAAGQRAGQQQHPEQHSEQQPELQQQQHVEEVVMCLLVPTLRARLLDRTRSVRTRALQLLLELLQLLRQPRPAAAAVEGGSARLGAAVAREVFGEVCALLDAGHDSALRDDSNAQVLQQVVGALSSALSAPDLLRLVLEEGEAHGEDQQPPEQHLEQQPELQQQQHVEEVVMCLLVPTLRARLLDRTRSVRTGALQLLLELLQLLGQPPPGAAAVEGGSARLGAPVAPEVFGEVCALLDAGHDLALGDDSNAQVLQQVVGALSSALSAPDLLRLVLEEGEAHGEDVGGGLGEEVEVRTGAAGCSSGTARHGPVAISPRTRRLLLSGVQLPAKPGAPASPEEEPETELYNIVVRQLMPRQRPSRQQQQEGQALQQEGGWRPSQEEELAAAAAREHRLGEALGGTQLHAVLWRHSMRQLVLALGQQQQRGWPGQGEEPAAGRCSGSWVARAEAALRVLCCLQPCGGVPIASMTLASGGPGASGGAGGHGGGNSWPRLGTAVGRSGGGPGVPGRSDVSAAAADERDGADGARGEVLLVLRVLATVLAAVSSASPPHGGSGAGRSDCDMRRSEFSASCHSCLACGFRLLAAALPEPGCRPRPGSPGAGVSAAAAAAAAAPLQPSLAPAAVAAAAGRKKGHVRFADDKGTASATAAVQHRGRRECCLAVLDDSGADRTRGAGGSSGGDGSSTGNSGAAGGGPALSELLLRFLDRSAQQLRSAATAVGAAGLPADAVATTESLGALEALEAAYGTLAKCPGATPVFSRHLRLARASLIQQRQQQPQQQRPSCQQHPRQPPAEHQPAADGHGGHGLPPGSPADPPTAQTPAPRLIPAPPTAPIPTAPAPVGSWGPLRCYLLLLTHMARLYEYERHDIAARLAEARRGHGGSGDGGGGWGLRGGSSSSSSGQGGRGASAVEAVAAAGEQAEGAGHGMDVDGAAGAAAGADGGRSGGAGDLPAAAGSVGAAGAGGEGGGGGGGDYMREAEEERASRGVAQRLLERLMAESAPASHTRVLLGMLGLGNQREEQALGVGLERAVGPAAGGQVAAGGRGAVPAEVQVQAMRALGSLLVLSDSLAELHTAAAVAAPLADWRRRPAGLVAAAAAVAADLVLRDPNRHRPLVGLLETVIEDLLLAATATATVTATAAPTSTADASAEVAGSSKDSGKDVAATAAAGLAAAAVLLPPLVNSYCRLLATGRLQWSAASYRTLARCLLPPPRLPRRHLVAHPVAALLLLATGQAPSAASTAARGGSLSQADGGGEGDGAAGSGSGWGGGTGRRVSVALGLLRNCPPPLQVQLVVEVLLPSAAALGGSSNRVAGGGSSTGDGGRGGAGRIEQRLLPPLLLPPLLRPADLHSDDLALPAIQAVCSGAGVAAPAGNGGEAEAAVPTAAAAAGSAAALVLLAEMTPSARALSAALLQLQAAQRDPWVLAAFTPHTVHVLRGYVARYQPSATAAGSRSGAGAGAAAEGEAGADEVVAQAERAGGGVGGAAVAGDGALAMDGGGHGVAATGRGLGGGGGAVAAQRRLTELLGQIGNRVAAAAALPPKQRRQPVDSAAGAATADPGAGGVAGGAAGGVEDGGHGAEVAAGAAVAQRYEAAVMRFAADRLEGGFDAGRKRPPQKPTFSAAASGAAGHTAAEADSLGVHASGQHGPARAAGGAAAVARGPAAMDEGEAEDKHEEEVTAPAPAMRRAPKAAAKTVVAGGGAARGGAMGSARGGAVIAGGGAGRGAAGGAAGKGPGGGGGARRR</sequence>
<feature type="compositionally biased region" description="Low complexity" evidence="2">
    <location>
        <begin position="209"/>
        <end position="218"/>
    </location>
</feature>
<feature type="compositionally biased region" description="Gly residues" evidence="2">
    <location>
        <begin position="2295"/>
        <end position="2304"/>
    </location>
</feature>
<feature type="region of interest" description="Disordered" evidence="2">
    <location>
        <begin position="1612"/>
        <end position="1664"/>
    </location>
</feature>
<dbReference type="SUPFAM" id="SSF48371">
    <property type="entry name" value="ARM repeat"/>
    <property type="match status" value="1"/>
</dbReference>
<dbReference type="Gramene" id="PNW74355">
    <property type="protein sequence ID" value="PNW74355"/>
    <property type="gene ID" value="CHLRE_13g605250v5"/>
</dbReference>
<protein>
    <submittedName>
        <fullName evidence="3">Uncharacterized protein</fullName>
    </submittedName>
</protein>
<keyword evidence="4" id="KW-1185">Reference proteome</keyword>
<feature type="region of interest" description="Disordered" evidence="2">
    <location>
        <begin position="2272"/>
        <end position="2304"/>
    </location>
</feature>
<dbReference type="InterPro" id="IPR051647">
    <property type="entry name" value="Mediator_comp_sub12"/>
</dbReference>
<feature type="region of interest" description="Disordered" evidence="2">
    <location>
        <begin position="570"/>
        <end position="591"/>
    </location>
</feature>
<feature type="region of interest" description="Disordered" evidence="2">
    <location>
        <begin position="877"/>
        <end position="896"/>
    </location>
</feature>
<feature type="compositionally biased region" description="Basic and acidic residues" evidence="2">
    <location>
        <begin position="877"/>
        <end position="891"/>
    </location>
</feature>
<proteinExistence type="predicted"/>
<feature type="compositionally biased region" description="Gly residues" evidence="2">
    <location>
        <begin position="1211"/>
        <end position="1224"/>
    </location>
</feature>
<dbReference type="GO" id="GO:0000981">
    <property type="term" value="F:DNA-binding transcription factor activity, RNA polymerase II-specific"/>
    <property type="evidence" value="ECO:0000318"/>
    <property type="project" value="GO_Central"/>
</dbReference>
<feature type="compositionally biased region" description="Pro residues" evidence="2">
    <location>
        <begin position="1560"/>
        <end position="1570"/>
    </location>
</feature>